<evidence type="ECO:0000313" key="1">
    <source>
        <dbReference type="EMBL" id="OXU26632.1"/>
    </source>
</evidence>
<gene>
    <name evidence="1" type="ORF">TSAR_001666</name>
</gene>
<proteinExistence type="predicted"/>
<dbReference type="Proteomes" id="UP000215335">
    <property type="component" value="Unassembled WGS sequence"/>
</dbReference>
<sequence length="35" mass="3870">STTTRAQTSSGKAHLPLVVHRAFYNKCIRKTILVA</sequence>
<dbReference type="EMBL" id="NNAY01000763">
    <property type="protein sequence ID" value="OXU26632.1"/>
    <property type="molecule type" value="Genomic_DNA"/>
</dbReference>
<keyword evidence="2" id="KW-1185">Reference proteome</keyword>
<feature type="non-terminal residue" evidence="1">
    <location>
        <position position="35"/>
    </location>
</feature>
<reference evidence="1 2" key="1">
    <citation type="journal article" date="2017" name="Curr. Biol.">
        <title>The Evolution of Venom by Co-option of Single-Copy Genes.</title>
        <authorList>
            <person name="Martinson E.O."/>
            <person name="Mrinalini"/>
            <person name="Kelkar Y.D."/>
            <person name="Chang C.H."/>
            <person name="Werren J.H."/>
        </authorList>
    </citation>
    <scope>NUCLEOTIDE SEQUENCE [LARGE SCALE GENOMIC DNA]</scope>
    <source>
        <strain evidence="1 2">Alberta</strain>
        <tissue evidence="1">Whole body</tissue>
    </source>
</reference>
<accession>A0A232F7Q7</accession>
<evidence type="ECO:0000313" key="2">
    <source>
        <dbReference type="Proteomes" id="UP000215335"/>
    </source>
</evidence>
<dbReference type="AlphaFoldDB" id="A0A232F7Q7"/>
<organism evidence="1 2">
    <name type="scientific">Trichomalopsis sarcophagae</name>
    <dbReference type="NCBI Taxonomy" id="543379"/>
    <lineage>
        <taxon>Eukaryota</taxon>
        <taxon>Metazoa</taxon>
        <taxon>Ecdysozoa</taxon>
        <taxon>Arthropoda</taxon>
        <taxon>Hexapoda</taxon>
        <taxon>Insecta</taxon>
        <taxon>Pterygota</taxon>
        <taxon>Neoptera</taxon>
        <taxon>Endopterygota</taxon>
        <taxon>Hymenoptera</taxon>
        <taxon>Apocrita</taxon>
        <taxon>Proctotrupomorpha</taxon>
        <taxon>Chalcidoidea</taxon>
        <taxon>Pteromalidae</taxon>
        <taxon>Pteromalinae</taxon>
        <taxon>Trichomalopsis</taxon>
    </lineage>
</organism>
<comment type="caution">
    <text evidence="1">The sequence shown here is derived from an EMBL/GenBank/DDBJ whole genome shotgun (WGS) entry which is preliminary data.</text>
</comment>
<protein>
    <submittedName>
        <fullName evidence="1">Uncharacterized protein</fullName>
    </submittedName>
</protein>
<name>A0A232F7Q7_9HYME</name>
<feature type="non-terminal residue" evidence="1">
    <location>
        <position position="1"/>
    </location>
</feature>